<dbReference type="EMBL" id="JAEKJZ010000002">
    <property type="protein sequence ID" value="MBN9671506.1"/>
    <property type="molecule type" value="Genomic_DNA"/>
</dbReference>
<protein>
    <submittedName>
        <fullName evidence="3">YrhK family protein</fullName>
    </submittedName>
</protein>
<dbReference type="PANTHER" id="PTHR34967:SF1">
    <property type="entry name" value="OS02G0257200 PROTEIN"/>
    <property type="match status" value="1"/>
</dbReference>
<keyword evidence="1" id="KW-0812">Transmembrane</keyword>
<dbReference type="RefSeq" id="WP_207141330.1">
    <property type="nucleotide sequence ID" value="NZ_JAEKJZ010000002.1"/>
</dbReference>
<proteinExistence type="predicted"/>
<accession>A0A939EDY7</accession>
<keyword evidence="1" id="KW-0472">Membrane</keyword>
<name>A0A939EDY7_9HYPH</name>
<dbReference type="AlphaFoldDB" id="A0A939EDY7"/>
<evidence type="ECO:0000313" key="3">
    <source>
        <dbReference type="EMBL" id="MBN9671506.1"/>
    </source>
</evidence>
<dbReference type="InterPro" id="IPR025424">
    <property type="entry name" value="YrhK_domain"/>
</dbReference>
<dbReference type="PANTHER" id="PTHR34967">
    <property type="entry name" value="OS02G0257200 PROTEIN"/>
    <property type="match status" value="1"/>
</dbReference>
<feature type="transmembrane region" description="Helical" evidence="1">
    <location>
        <begin position="164"/>
        <end position="188"/>
    </location>
</feature>
<feature type="transmembrane region" description="Helical" evidence="1">
    <location>
        <begin position="208"/>
        <end position="227"/>
    </location>
</feature>
<evidence type="ECO:0000256" key="1">
    <source>
        <dbReference type="SAM" id="Phobius"/>
    </source>
</evidence>
<dbReference type="Proteomes" id="UP000664096">
    <property type="component" value="Unassembled WGS sequence"/>
</dbReference>
<gene>
    <name evidence="3" type="ORF">JF539_14245</name>
</gene>
<feature type="domain" description="YrhK" evidence="2">
    <location>
        <begin position="98"/>
        <end position="152"/>
    </location>
</feature>
<feature type="transmembrane region" description="Helical" evidence="1">
    <location>
        <begin position="101"/>
        <end position="124"/>
    </location>
</feature>
<organism evidence="3 4">
    <name type="scientific">Roseibium aggregatum</name>
    <dbReference type="NCBI Taxonomy" id="187304"/>
    <lineage>
        <taxon>Bacteria</taxon>
        <taxon>Pseudomonadati</taxon>
        <taxon>Pseudomonadota</taxon>
        <taxon>Alphaproteobacteria</taxon>
        <taxon>Hyphomicrobiales</taxon>
        <taxon>Stappiaceae</taxon>
        <taxon>Roseibium</taxon>
    </lineage>
</organism>
<feature type="transmembrane region" description="Helical" evidence="1">
    <location>
        <begin position="130"/>
        <end position="152"/>
    </location>
</feature>
<feature type="domain" description="YrhK" evidence="2">
    <location>
        <begin position="26"/>
        <end position="81"/>
    </location>
</feature>
<keyword evidence="1" id="KW-1133">Transmembrane helix</keyword>
<feature type="transmembrane region" description="Helical" evidence="1">
    <location>
        <begin position="33"/>
        <end position="53"/>
    </location>
</feature>
<evidence type="ECO:0000259" key="2">
    <source>
        <dbReference type="Pfam" id="PF14145"/>
    </source>
</evidence>
<evidence type="ECO:0000313" key="4">
    <source>
        <dbReference type="Proteomes" id="UP000664096"/>
    </source>
</evidence>
<reference evidence="3" key="1">
    <citation type="submission" date="2020-12" db="EMBL/GenBank/DDBJ databases">
        <title>Oil enriched cultivation method for isolating marine PHA-producing bacteria.</title>
        <authorList>
            <person name="Zheng W."/>
            <person name="Yu S."/>
            <person name="Huang Y."/>
        </authorList>
    </citation>
    <scope>NUCLEOTIDE SEQUENCE</scope>
    <source>
        <strain evidence="3">SY-2-12</strain>
    </source>
</reference>
<feature type="transmembrane region" description="Helical" evidence="1">
    <location>
        <begin position="59"/>
        <end position="80"/>
    </location>
</feature>
<sequence>MPHLFVNRPRVYDLIRQDKDLKKQFRWETINAVFYKLGGLIFVIGSILFYPSLSAYQNLGAWLFVAGSALYLTVTSHDLVECIRYRRITTEKLTVWDRLELGAALAYTAGTILFVAGSILFLSYVDRAHLGAWCFVLGSLLFVVGATVNVLQIVQAENMVTLQLMNLTAITFVTGSVLFTVASVPYLWSLADPADETRLDAYLASQYVAGSLLFLLGGVFNYWRAFVFIRGKVKRAEPVRMSPG</sequence>
<dbReference type="Pfam" id="PF14145">
    <property type="entry name" value="YrhK"/>
    <property type="match status" value="2"/>
</dbReference>
<comment type="caution">
    <text evidence="3">The sequence shown here is derived from an EMBL/GenBank/DDBJ whole genome shotgun (WGS) entry which is preliminary data.</text>
</comment>